<dbReference type="Gene3D" id="1.20.910.10">
    <property type="entry name" value="Heme oxygenase-like"/>
    <property type="match status" value="1"/>
</dbReference>
<keyword evidence="1" id="KW-0349">Heme</keyword>
<dbReference type="CDD" id="cd19165">
    <property type="entry name" value="HemeO"/>
    <property type="match status" value="1"/>
</dbReference>
<gene>
    <name evidence="4" type="primary">hmuO</name>
    <name evidence="4" type="ORF">Lsed01_02047</name>
</gene>
<dbReference type="SUPFAM" id="SSF48613">
    <property type="entry name" value="Heme oxygenase-like"/>
    <property type="match status" value="1"/>
</dbReference>
<evidence type="ECO:0000313" key="5">
    <source>
        <dbReference type="Proteomes" id="UP001426770"/>
    </source>
</evidence>
<sequence length="212" mass="23433">MTEPSPLSARIREATALEHKAAETRGFITRLMDGEFDLATYTRYLIQYAHVYRALESRIPQPGDPAFINDTRLDRFPAIASDLSRLGASDWDNHAPLPATEAYVSHLESIPAADVARYLAHHYTRYLGDLSGGQAIGALMARHYGATPDQLAFYRFDALESGPRFKNEYRASLDALDFTPEQEDVFVAESLAAFRFNGAIFDALGESVGAAV</sequence>
<accession>A0ABP9WKG2</accession>
<dbReference type="EMBL" id="BAABRR010000011">
    <property type="protein sequence ID" value="GAA5519596.1"/>
    <property type="molecule type" value="Genomic_DNA"/>
</dbReference>
<dbReference type="PANTHER" id="PTHR10720">
    <property type="entry name" value="HEME OXYGENASE"/>
    <property type="match status" value="1"/>
</dbReference>
<dbReference type="PIRSF" id="PIRSF000343">
    <property type="entry name" value="Haem_Oase"/>
    <property type="match status" value="1"/>
</dbReference>
<keyword evidence="5" id="KW-1185">Reference proteome</keyword>
<keyword evidence="3" id="KW-0408">Iron</keyword>
<keyword evidence="2" id="KW-0479">Metal-binding</keyword>
<name>A0ABP9WKG2_9MICO</name>
<dbReference type="RefSeq" id="WP_286216583.1">
    <property type="nucleotide sequence ID" value="NZ_AP027736.1"/>
</dbReference>
<dbReference type="PANTHER" id="PTHR10720:SF0">
    <property type="entry name" value="HEME OXYGENASE"/>
    <property type="match status" value="1"/>
</dbReference>
<organism evidence="4 5">
    <name type="scientific">Demequina sediminis</name>
    <dbReference type="NCBI Taxonomy" id="1930058"/>
    <lineage>
        <taxon>Bacteria</taxon>
        <taxon>Bacillati</taxon>
        <taxon>Actinomycetota</taxon>
        <taxon>Actinomycetes</taxon>
        <taxon>Micrococcales</taxon>
        <taxon>Demequinaceae</taxon>
        <taxon>Demequina</taxon>
    </lineage>
</organism>
<comment type="caution">
    <text evidence="4">The sequence shown here is derived from an EMBL/GenBank/DDBJ whole genome shotgun (WGS) entry which is preliminary data.</text>
</comment>
<dbReference type="InterPro" id="IPR002051">
    <property type="entry name" value="Haem_Oase"/>
</dbReference>
<dbReference type="InterPro" id="IPR016084">
    <property type="entry name" value="Haem_Oase-like_multi-hlx"/>
</dbReference>
<dbReference type="PRINTS" id="PR00088">
    <property type="entry name" value="HAEMOXYGNASE"/>
</dbReference>
<evidence type="ECO:0000313" key="4">
    <source>
        <dbReference type="EMBL" id="GAA5519596.1"/>
    </source>
</evidence>
<reference evidence="4 5" key="1">
    <citation type="submission" date="2024-02" db="EMBL/GenBank/DDBJ databases">
        <title>Lysinimicrobium sediminis NBRC 112286.</title>
        <authorList>
            <person name="Ichikawa N."/>
            <person name="Katano-Makiyama Y."/>
            <person name="Hidaka K."/>
        </authorList>
    </citation>
    <scope>NUCLEOTIDE SEQUENCE [LARGE SCALE GENOMIC DNA]</scope>
    <source>
        <strain evidence="4 5">NBRC 112286</strain>
    </source>
</reference>
<proteinExistence type="predicted"/>
<evidence type="ECO:0000256" key="3">
    <source>
        <dbReference type="ARBA" id="ARBA00023004"/>
    </source>
</evidence>
<evidence type="ECO:0000256" key="1">
    <source>
        <dbReference type="ARBA" id="ARBA00022617"/>
    </source>
</evidence>
<dbReference type="Proteomes" id="UP001426770">
    <property type="component" value="Unassembled WGS sequence"/>
</dbReference>
<dbReference type="InterPro" id="IPR016053">
    <property type="entry name" value="Haem_Oase-like"/>
</dbReference>
<dbReference type="Pfam" id="PF01126">
    <property type="entry name" value="Heme_oxygenase"/>
    <property type="match status" value="1"/>
</dbReference>
<protein>
    <submittedName>
        <fullName evidence="4">Heme oxygenase</fullName>
    </submittedName>
</protein>
<evidence type="ECO:0000256" key="2">
    <source>
        <dbReference type="ARBA" id="ARBA00022723"/>
    </source>
</evidence>